<accession>A0A0J6FBB7</accession>
<name>A0A0J6FBB7_COCPO</name>
<organism evidence="1 2">
    <name type="scientific">Coccidioides posadasii RMSCC 3488</name>
    <dbReference type="NCBI Taxonomy" id="454284"/>
    <lineage>
        <taxon>Eukaryota</taxon>
        <taxon>Fungi</taxon>
        <taxon>Dikarya</taxon>
        <taxon>Ascomycota</taxon>
        <taxon>Pezizomycotina</taxon>
        <taxon>Eurotiomycetes</taxon>
        <taxon>Eurotiomycetidae</taxon>
        <taxon>Onygenales</taxon>
        <taxon>Onygenaceae</taxon>
        <taxon>Coccidioides</taxon>
    </lineage>
</organism>
<reference evidence="2" key="3">
    <citation type="journal article" date="2010" name="Genome Res.">
        <title>Population genomic sequencing of Coccidioides fungi reveals recent hybridization and transposon control.</title>
        <authorList>
            <person name="Neafsey D.E."/>
            <person name="Barker B.M."/>
            <person name="Sharpton T.J."/>
            <person name="Stajich J.E."/>
            <person name="Park D.J."/>
            <person name="Whiston E."/>
            <person name="Hung C.-Y."/>
            <person name="McMahan C."/>
            <person name="White J."/>
            <person name="Sykes S."/>
            <person name="Heiman D."/>
            <person name="Young S."/>
            <person name="Zeng Q."/>
            <person name="Abouelleil A."/>
            <person name="Aftuck L."/>
            <person name="Bessette D."/>
            <person name="Brown A."/>
            <person name="FitzGerald M."/>
            <person name="Lui A."/>
            <person name="Macdonald J.P."/>
            <person name="Priest M."/>
            <person name="Orbach M.J."/>
            <person name="Galgiani J.N."/>
            <person name="Kirkland T.N."/>
            <person name="Cole G.T."/>
            <person name="Birren B.W."/>
            <person name="Henn M.R."/>
            <person name="Taylor J.W."/>
            <person name="Rounsley S.D."/>
        </authorList>
    </citation>
    <scope>NUCLEOTIDE SEQUENCE [LARGE SCALE GENOMIC DNA]</scope>
    <source>
        <strain evidence="2">RMSCC 3488</strain>
    </source>
</reference>
<protein>
    <submittedName>
        <fullName evidence="1">Uncharacterized protein</fullName>
    </submittedName>
</protein>
<evidence type="ECO:0000313" key="1">
    <source>
        <dbReference type="EMBL" id="KMM66545.1"/>
    </source>
</evidence>
<dbReference type="AlphaFoldDB" id="A0A0J6FBB7"/>
<dbReference type="EMBL" id="DS268110">
    <property type="protein sequence ID" value="KMM66545.1"/>
    <property type="molecule type" value="Genomic_DNA"/>
</dbReference>
<evidence type="ECO:0000313" key="2">
    <source>
        <dbReference type="Proteomes" id="UP000054567"/>
    </source>
</evidence>
<dbReference type="Proteomes" id="UP000054567">
    <property type="component" value="Unassembled WGS sequence"/>
</dbReference>
<reference evidence="1 2" key="1">
    <citation type="submission" date="2007-06" db="EMBL/GenBank/DDBJ databases">
        <title>The Genome Sequence of Coccidioides posadasii RMSCC_3488.</title>
        <authorList>
            <consortium name="Coccidioides Genome Resources Consortium"/>
            <consortium name="The Broad Institute Genome Sequencing Platform"/>
            <person name="Henn M.R."/>
            <person name="Sykes S."/>
            <person name="Young S."/>
            <person name="Jaffe D."/>
            <person name="Berlin A."/>
            <person name="Alvarez P."/>
            <person name="Butler J."/>
            <person name="Gnerre S."/>
            <person name="Grabherr M."/>
            <person name="Mauceli E."/>
            <person name="Brockman W."/>
            <person name="Kodira C."/>
            <person name="Alvarado L."/>
            <person name="Zeng Q."/>
            <person name="Crawford M."/>
            <person name="Antoine C."/>
            <person name="Devon K."/>
            <person name="Galgiani J."/>
            <person name="Orsborn K."/>
            <person name="Lewis M.L."/>
            <person name="Nusbaum C."/>
            <person name="Galagan J."/>
            <person name="Birren B."/>
        </authorList>
    </citation>
    <scope>NUCLEOTIDE SEQUENCE [LARGE SCALE GENOMIC DNA]</scope>
    <source>
        <strain evidence="1 2">RMSCC 3488</strain>
    </source>
</reference>
<reference evidence="2" key="2">
    <citation type="journal article" date="2009" name="Genome Res.">
        <title>Comparative genomic analyses of the human fungal pathogens Coccidioides and their relatives.</title>
        <authorList>
            <person name="Sharpton T.J."/>
            <person name="Stajich J.E."/>
            <person name="Rounsley S.D."/>
            <person name="Gardner M.J."/>
            <person name="Wortman J.R."/>
            <person name="Jordar V.S."/>
            <person name="Maiti R."/>
            <person name="Kodira C.D."/>
            <person name="Neafsey D.E."/>
            <person name="Zeng Q."/>
            <person name="Hung C.-Y."/>
            <person name="McMahan C."/>
            <person name="Muszewska A."/>
            <person name="Grynberg M."/>
            <person name="Mandel M.A."/>
            <person name="Kellner E.M."/>
            <person name="Barker B.M."/>
            <person name="Galgiani J.N."/>
            <person name="Orbach M.J."/>
            <person name="Kirkland T.N."/>
            <person name="Cole G.T."/>
            <person name="Henn M.R."/>
            <person name="Birren B.W."/>
            <person name="Taylor J.W."/>
        </authorList>
    </citation>
    <scope>NUCLEOTIDE SEQUENCE [LARGE SCALE GENOMIC DNA]</scope>
    <source>
        <strain evidence="2">RMSCC 3488</strain>
    </source>
</reference>
<gene>
    <name evidence="1" type="ORF">CPAG_02883</name>
</gene>
<dbReference type="VEuPathDB" id="FungiDB:CPAG_02883"/>
<sequence length="249" mass="28338">MIRCPRATAADDESSGLARILQPLTVVSWGPAAIHHLGVPIVVATVMISVRDEDYQTAIQKLKDAGFIPCVPTRKPAPEILASFQDPSRVIEEMNAGFKRVDCSSTTFEYPEHHPRAGLWICLFPNSFTHLLCCGTTLTKKYDIYDNLFYPLEELLVESFVKAAIDEENEFKWSNWSESLRAWLSMMTGYLEVNNDVLDNCTDKRAVEWYSTNFGRIREAKFGPWDRRVSKRLGSGKEMSVDMRGHPVW</sequence>
<proteinExistence type="predicted"/>
<dbReference type="OrthoDB" id="3700556at2759"/>